<evidence type="ECO:0000256" key="3">
    <source>
        <dbReference type="SAM" id="MobiDB-lite"/>
    </source>
</evidence>
<accession>A0ABU8ZP79</accession>
<evidence type="ECO:0000259" key="5">
    <source>
        <dbReference type="Pfam" id="PF21365"/>
    </source>
</evidence>
<comment type="similarity">
    <text evidence="1 2">Belongs to the glycosyl hydrolase 31 family.</text>
</comment>
<dbReference type="PANTHER" id="PTHR22762:SF89">
    <property type="entry name" value="ALPHA-XYLOSIDASE"/>
    <property type="match status" value="1"/>
</dbReference>
<dbReference type="RefSeq" id="WP_340469391.1">
    <property type="nucleotide sequence ID" value="NZ_JBANBB010000001.1"/>
</dbReference>
<dbReference type="Proteomes" id="UP001373159">
    <property type="component" value="Unassembled WGS sequence"/>
</dbReference>
<reference evidence="6 7" key="1">
    <citation type="submission" date="2024-02" db="EMBL/GenBank/DDBJ databases">
        <title>Bifidobacterium honeyensis sp. nov., isolated from the comb honey.</title>
        <authorList>
            <person name="Liu W."/>
            <person name="Li Y."/>
        </authorList>
    </citation>
    <scope>NUCLEOTIDE SEQUENCE [LARGE SCALE GENOMIC DNA]</scope>
    <source>
        <strain evidence="6 7">IMAU50988</strain>
    </source>
</reference>
<evidence type="ECO:0000256" key="2">
    <source>
        <dbReference type="RuleBase" id="RU361185"/>
    </source>
</evidence>
<dbReference type="Pfam" id="PF21365">
    <property type="entry name" value="Glyco_hydro_31_3rd"/>
    <property type="match status" value="1"/>
</dbReference>
<dbReference type="SUPFAM" id="SSF51445">
    <property type="entry name" value="(Trans)glycosidases"/>
    <property type="match status" value="1"/>
</dbReference>
<gene>
    <name evidence="6" type="ORF">V8P97_05065</name>
</gene>
<comment type="caution">
    <text evidence="6">The sequence shown here is derived from an EMBL/GenBank/DDBJ whole genome shotgun (WGS) entry which is preliminary data.</text>
</comment>
<name>A0ABU8ZP79_9BIFI</name>
<dbReference type="PANTHER" id="PTHR22762">
    <property type="entry name" value="ALPHA-GLUCOSIDASE"/>
    <property type="match status" value="1"/>
</dbReference>
<keyword evidence="7" id="KW-1185">Reference proteome</keyword>
<proteinExistence type="inferred from homology"/>
<dbReference type="InterPro" id="IPR017853">
    <property type="entry name" value="GH"/>
</dbReference>
<protein>
    <submittedName>
        <fullName evidence="6">TIM-barrel domain-containing protein</fullName>
    </submittedName>
</protein>
<dbReference type="Gene3D" id="3.20.20.80">
    <property type="entry name" value="Glycosidases"/>
    <property type="match status" value="1"/>
</dbReference>
<dbReference type="InterPro" id="IPR013780">
    <property type="entry name" value="Glyco_hydro_b"/>
</dbReference>
<dbReference type="EMBL" id="JBANBB010000001">
    <property type="protein sequence ID" value="MEK0306832.1"/>
    <property type="molecule type" value="Genomic_DNA"/>
</dbReference>
<sequence>MVQAGLFSMEAMGARPRMNPECTVVGQGWRIGILTDRLVRFEWSDDGVFVDDATPFAIDRWFDPPPFTVRKGREGSVSIETDQLVIDYDGKAFSREGLSVHLKRSASADATWHYGDRQCGNLGGTTRTLDQVNGSVKLDPGLIAKDGWALIDDSRTDLIRRADRVAGEDNPFGTWVFAKTSPSEDLYFFGYDQDIGQAIDDYCHLAGPTPLLPRFVFGNWWSRYHAYSSEEYEDLLERFDREGIPFTVAVIDMDWHLVDIDPRYGSGWTGYTWNRDLFPDPPAFLDWLHRHGLKTTLSLHPRDGVRAFEDRYADAARAAGIDPASGRTVDFDVTSPRKMAAYFDCILHPMQEEGVDFWWVDWQQGSVARQKDLDPLWLLNHLHYLDSAGGPGSRPLTFSRYAGPGSHRYPIGFSGDTIVSWESLKFQPYFTAMASNIGYGWWSHDIGGHMFGYRDEELQARWYQLGTFSPICRLHSTSSPFNGKEPWNFHEPARQAMIRALRLRHALIPYLYSMNRRAAYENRPLVEPMYWNYRGGNVPTQFQFGTEMIVSPVLEPNDRQVQRGRADVWFPQGLWFDWSDGRHYASPLEGGRTMQVWRGLDRVPVFCRAGGIVPLQDLDGAGSGPGRRLNSVANPDSLTVCIFPGADGHFVLWEDDGGPQDSVTWVRTDLVLNWRSGRRSFVIGPARLEGGRAADGGRGESAAGGDGLSGGEGGPSLGDVIPGMRRWRLRLRGVDPLGSDQVRVTVDGEEVAPAVSYDRETLTLTVDLGRRPCGARIEVGFLAPLEVAENPTSEDVFSLLQDAQMLYFTKEKAWQEVQRQGGAALPSLLTMEMPPGDYGEPAWFSSHMPSSVIGAMVEILSRDQR</sequence>
<dbReference type="InterPro" id="IPR048395">
    <property type="entry name" value="Glyco_hydro_31_C"/>
</dbReference>
<dbReference type="Gene3D" id="2.60.40.1180">
    <property type="entry name" value="Golgi alpha-mannosidase II"/>
    <property type="match status" value="2"/>
</dbReference>
<evidence type="ECO:0000313" key="6">
    <source>
        <dbReference type="EMBL" id="MEK0306832.1"/>
    </source>
</evidence>
<dbReference type="CDD" id="cd06595">
    <property type="entry name" value="GH31_u1"/>
    <property type="match status" value="1"/>
</dbReference>
<organism evidence="6 7">
    <name type="scientific">Bifidobacterium favimelis</name>
    <dbReference type="NCBI Taxonomy" id="3122979"/>
    <lineage>
        <taxon>Bacteria</taxon>
        <taxon>Bacillati</taxon>
        <taxon>Actinomycetota</taxon>
        <taxon>Actinomycetes</taxon>
        <taxon>Bifidobacteriales</taxon>
        <taxon>Bifidobacteriaceae</taxon>
        <taxon>Bifidobacterium</taxon>
    </lineage>
</organism>
<dbReference type="Pfam" id="PF01055">
    <property type="entry name" value="Glyco_hydro_31_2nd"/>
    <property type="match status" value="1"/>
</dbReference>
<evidence type="ECO:0000256" key="1">
    <source>
        <dbReference type="ARBA" id="ARBA00007806"/>
    </source>
</evidence>
<feature type="compositionally biased region" description="Gly residues" evidence="3">
    <location>
        <begin position="702"/>
        <end position="716"/>
    </location>
</feature>
<keyword evidence="2" id="KW-0378">Hydrolase</keyword>
<dbReference type="SUPFAM" id="SSF51011">
    <property type="entry name" value="Glycosyl hydrolase domain"/>
    <property type="match status" value="1"/>
</dbReference>
<feature type="domain" description="Glycoside hydrolase family 31 TIM barrel" evidence="4">
    <location>
        <begin position="209"/>
        <end position="514"/>
    </location>
</feature>
<evidence type="ECO:0000313" key="7">
    <source>
        <dbReference type="Proteomes" id="UP001373159"/>
    </source>
</evidence>
<evidence type="ECO:0000259" key="4">
    <source>
        <dbReference type="Pfam" id="PF01055"/>
    </source>
</evidence>
<feature type="domain" description="Glycosyl hydrolase family 31 C-terminal" evidence="5">
    <location>
        <begin position="523"/>
        <end position="613"/>
    </location>
</feature>
<feature type="region of interest" description="Disordered" evidence="3">
    <location>
        <begin position="692"/>
        <end position="719"/>
    </location>
</feature>
<keyword evidence="2" id="KW-0326">Glycosidase</keyword>
<dbReference type="InterPro" id="IPR000322">
    <property type="entry name" value="Glyco_hydro_31_TIM"/>
</dbReference>